<reference evidence="5" key="1">
    <citation type="submission" date="2021-02" db="EMBL/GenBank/DDBJ databases">
        <authorList>
            <person name="Nowell W R."/>
        </authorList>
    </citation>
    <scope>NUCLEOTIDE SEQUENCE</scope>
</reference>
<comment type="caution">
    <text evidence="5">The sequence shown here is derived from an EMBL/GenBank/DDBJ whole genome shotgun (WGS) entry which is preliminary data.</text>
</comment>
<keyword evidence="1" id="KW-0175">Coiled coil</keyword>
<dbReference type="GO" id="GO:0016286">
    <property type="term" value="F:small conductance calcium-activated potassium channel activity"/>
    <property type="evidence" value="ECO:0007669"/>
    <property type="project" value="InterPro"/>
</dbReference>
<dbReference type="EMBL" id="CAJNOI010000583">
    <property type="protein sequence ID" value="CAF1311862.1"/>
    <property type="molecule type" value="Genomic_DNA"/>
</dbReference>
<accession>A0A815Z7H6</accession>
<keyword evidence="2" id="KW-0472">Membrane</keyword>
<dbReference type="PRINTS" id="PR00169">
    <property type="entry name" value="KCHANNEL"/>
</dbReference>
<sequence length="578" mass="66421">MMHLCLLPYSDTQFYYRPSMNPSLKFRSSISNNESYMDKVTRLTVDLSTLITENNLSLSSVHFFSNISTLTLANNECDLSVEFLMASEQDPKQPLINPFVHKESLYTEPIPPTTVLDMIPHPLSNKRKLRRTVSIKPSERHAYVTNLSERLSARKYLHRRLAFVSDLTCGISMLGIILMVIGNEITFDQINDRDTPTSWFIKLILTFSTVILVVLILVYHRLELALYSVNNCIEDWRVGLTFKKIIFIIFEVIICFIHPIPLAYPTESRMQELDAKNNITTTSGHPLTYISLDVALGLPMFLRLYLLCRCIVYHSQLVRNAASRSFGYLNQVKINFSFLIRIYLQQWPTRCLLVICIMSFLIGSWALRACNYKPSGDDHFPMSDAMWLFTVTFTSLGYGDLIASTHCGRVVAGMVSVYGLFASALLIAVLAQKLMLDRSEKYVHSFVLNTQLTKERQEQSANIIKFALKLWVWKGHTKSFSFAHYLRIQRKLFRSIKVVQAIRRQEQVLIDNSIDQVELATMQHKTITRTELTNIKIRKMEVKVDKMEEQLTNVNNTINNIQNTLNILVDKISGGNNI</sequence>
<feature type="domain" description="Potassium channel" evidence="3">
    <location>
        <begin position="356"/>
        <end position="434"/>
    </location>
</feature>
<feature type="transmembrane region" description="Helical" evidence="2">
    <location>
        <begin position="199"/>
        <end position="219"/>
    </location>
</feature>
<evidence type="ECO:0000313" key="5">
    <source>
        <dbReference type="EMBL" id="CAF1580725.1"/>
    </source>
</evidence>
<dbReference type="OrthoDB" id="10027095at2759"/>
<evidence type="ECO:0000259" key="3">
    <source>
        <dbReference type="Pfam" id="PF07885"/>
    </source>
</evidence>
<evidence type="ECO:0000256" key="1">
    <source>
        <dbReference type="SAM" id="Coils"/>
    </source>
</evidence>
<gene>
    <name evidence="4" type="ORF">BJG266_LOCUS32860</name>
    <name evidence="5" type="ORF">QVE165_LOCUS49994</name>
</gene>
<feature type="transmembrane region" description="Helical" evidence="2">
    <location>
        <begin position="386"/>
        <end position="403"/>
    </location>
</feature>
<proteinExistence type="predicted"/>
<keyword evidence="6" id="KW-1185">Reference proteome</keyword>
<feature type="transmembrane region" description="Helical" evidence="2">
    <location>
        <begin position="410"/>
        <end position="431"/>
    </location>
</feature>
<dbReference type="Proteomes" id="UP000663877">
    <property type="component" value="Unassembled WGS sequence"/>
</dbReference>
<keyword evidence="2" id="KW-0812">Transmembrane</keyword>
<keyword evidence="2" id="KW-1133">Transmembrane helix</keyword>
<name>A0A815Z7H6_9BILA</name>
<dbReference type="Proteomes" id="UP000663832">
    <property type="component" value="Unassembled WGS sequence"/>
</dbReference>
<evidence type="ECO:0000256" key="2">
    <source>
        <dbReference type="SAM" id="Phobius"/>
    </source>
</evidence>
<protein>
    <recommendedName>
        <fullName evidence="3">Potassium channel domain-containing protein</fullName>
    </recommendedName>
</protein>
<feature type="transmembrane region" description="Helical" evidence="2">
    <location>
        <begin position="347"/>
        <end position="366"/>
    </location>
</feature>
<dbReference type="AlphaFoldDB" id="A0A815Z7H6"/>
<dbReference type="GO" id="GO:0016020">
    <property type="term" value="C:membrane"/>
    <property type="evidence" value="ECO:0007669"/>
    <property type="project" value="InterPro"/>
</dbReference>
<dbReference type="EMBL" id="CAJNOM010000947">
    <property type="protein sequence ID" value="CAF1580725.1"/>
    <property type="molecule type" value="Genomic_DNA"/>
</dbReference>
<feature type="coiled-coil region" evidence="1">
    <location>
        <begin position="537"/>
        <end position="564"/>
    </location>
</feature>
<dbReference type="PANTHER" id="PTHR10153">
    <property type="entry name" value="SMALL CONDUCTANCE CALCIUM-ACTIVATED POTASSIUM CHANNEL"/>
    <property type="match status" value="1"/>
</dbReference>
<organism evidence="5 6">
    <name type="scientific">Adineta steineri</name>
    <dbReference type="NCBI Taxonomy" id="433720"/>
    <lineage>
        <taxon>Eukaryota</taxon>
        <taxon>Metazoa</taxon>
        <taxon>Spiralia</taxon>
        <taxon>Gnathifera</taxon>
        <taxon>Rotifera</taxon>
        <taxon>Eurotatoria</taxon>
        <taxon>Bdelloidea</taxon>
        <taxon>Adinetida</taxon>
        <taxon>Adinetidae</taxon>
        <taxon>Adineta</taxon>
    </lineage>
</organism>
<dbReference type="InterPro" id="IPR013099">
    <property type="entry name" value="K_chnl_dom"/>
</dbReference>
<dbReference type="InterPro" id="IPR015449">
    <property type="entry name" value="K_chnl_Ca-activ_SK"/>
</dbReference>
<evidence type="ECO:0000313" key="4">
    <source>
        <dbReference type="EMBL" id="CAF1311862.1"/>
    </source>
</evidence>
<dbReference type="Pfam" id="PF03530">
    <property type="entry name" value="SK_channel"/>
    <property type="match status" value="1"/>
</dbReference>
<feature type="transmembrane region" description="Helical" evidence="2">
    <location>
        <begin position="245"/>
        <end position="266"/>
    </location>
</feature>
<feature type="transmembrane region" description="Helical" evidence="2">
    <location>
        <begin position="161"/>
        <end position="179"/>
    </location>
</feature>
<evidence type="ECO:0000313" key="6">
    <source>
        <dbReference type="Proteomes" id="UP000663832"/>
    </source>
</evidence>
<dbReference type="Gene3D" id="1.10.287.70">
    <property type="match status" value="2"/>
</dbReference>
<feature type="transmembrane region" description="Helical" evidence="2">
    <location>
        <begin position="286"/>
        <end position="306"/>
    </location>
</feature>
<dbReference type="SUPFAM" id="SSF81324">
    <property type="entry name" value="Voltage-gated potassium channels"/>
    <property type="match status" value="1"/>
</dbReference>
<dbReference type="Pfam" id="PF07885">
    <property type="entry name" value="Ion_trans_2"/>
    <property type="match status" value="1"/>
</dbReference>